<keyword evidence="7" id="KW-0479">Metal-binding</keyword>
<feature type="domain" description="Glycosyl hydrolase family 13 catalytic" evidence="19">
    <location>
        <begin position="64"/>
        <end position="451"/>
    </location>
</feature>
<evidence type="ECO:0000256" key="17">
    <source>
        <dbReference type="SAM" id="MobiDB-lite"/>
    </source>
</evidence>
<dbReference type="GO" id="GO:0004556">
    <property type="term" value="F:alpha-amylase activity"/>
    <property type="evidence" value="ECO:0007669"/>
    <property type="project" value="UniProtKB-UniRule"/>
</dbReference>
<dbReference type="SUPFAM" id="SSF51011">
    <property type="entry name" value="Glycosyl hydrolase domain"/>
    <property type="match status" value="1"/>
</dbReference>
<dbReference type="SMART" id="SM00642">
    <property type="entry name" value="Aamy"/>
    <property type="match status" value="1"/>
</dbReference>
<dbReference type="Pfam" id="PF02806">
    <property type="entry name" value="Alpha-amylase_C"/>
    <property type="match status" value="1"/>
</dbReference>
<keyword evidence="12" id="KW-0868">Chloride</keyword>
<keyword evidence="13 16" id="KW-0119">Carbohydrate metabolism</keyword>
<dbReference type="CDD" id="cd11317">
    <property type="entry name" value="AmyAc_bac_euk_AmyA"/>
    <property type="match status" value="1"/>
</dbReference>
<proteinExistence type="inferred from homology"/>
<keyword evidence="8" id="KW-0732">Signal</keyword>
<name>A0A3R7MJ24_PENVA</name>
<evidence type="ECO:0000256" key="15">
    <source>
        <dbReference type="RuleBase" id="RU003615"/>
    </source>
</evidence>
<evidence type="ECO:0000256" key="1">
    <source>
        <dbReference type="ARBA" id="ARBA00000548"/>
    </source>
</evidence>
<dbReference type="STRING" id="6689.A0A3R7MJ24"/>
<gene>
    <name evidence="20" type="ORF">C7M84_003332</name>
</gene>
<keyword evidence="11" id="KW-1015">Disulfide bond</keyword>
<dbReference type="OrthoDB" id="550577at2759"/>
<dbReference type="InterPro" id="IPR006046">
    <property type="entry name" value="Alpha_amylase"/>
</dbReference>
<dbReference type="InterPro" id="IPR013780">
    <property type="entry name" value="Glyco_hydro_b"/>
</dbReference>
<dbReference type="SMART" id="SM00632">
    <property type="entry name" value="Aamy_C"/>
    <property type="match status" value="1"/>
</dbReference>
<comment type="catalytic activity">
    <reaction evidence="1 16">
        <text>Endohydrolysis of (1-&gt;4)-alpha-D-glucosidic linkages in polysaccharides containing three or more (1-&gt;4)-alpha-linked D-glucose units.</text>
        <dbReference type="EC" id="3.2.1.1"/>
    </reaction>
</comment>
<evidence type="ECO:0000259" key="18">
    <source>
        <dbReference type="SMART" id="SM00632"/>
    </source>
</evidence>
<evidence type="ECO:0000256" key="14">
    <source>
        <dbReference type="ARBA" id="ARBA00023295"/>
    </source>
</evidence>
<comment type="cofactor">
    <cofactor evidence="2">
        <name>Ca(2+)</name>
        <dbReference type="ChEBI" id="CHEBI:29108"/>
    </cofactor>
</comment>
<dbReference type="Gene3D" id="2.60.40.1180">
    <property type="entry name" value="Golgi alpha-mannosidase II"/>
    <property type="match status" value="1"/>
</dbReference>
<evidence type="ECO:0000256" key="3">
    <source>
        <dbReference type="ARBA" id="ARBA00001923"/>
    </source>
</evidence>
<protein>
    <recommendedName>
        <fullName evidence="6 16">Alpha-amylase</fullName>
        <ecNumber evidence="6 16">3.2.1.1</ecNumber>
    </recommendedName>
</protein>
<feature type="region of interest" description="Disordered" evidence="17">
    <location>
        <begin position="624"/>
        <end position="646"/>
    </location>
</feature>
<evidence type="ECO:0000256" key="5">
    <source>
        <dbReference type="ARBA" id="ARBA00011245"/>
    </source>
</evidence>
<evidence type="ECO:0000256" key="7">
    <source>
        <dbReference type="ARBA" id="ARBA00022723"/>
    </source>
</evidence>
<evidence type="ECO:0000313" key="21">
    <source>
        <dbReference type="Proteomes" id="UP000283509"/>
    </source>
</evidence>
<dbReference type="FunFam" id="2.60.40.1180:FF:000020">
    <property type="entry name" value="Pancreatic alpha-amylase"/>
    <property type="match status" value="1"/>
</dbReference>
<dbReference type="GO" id="GO:0046872">
    <property type="term" value="F:metal ion binding"/>
    <property type="evidence" value="ECO:0007669"/>
    <property type="project" value="UniProtKB-KW"/>
</dbReference>
<dbReference type="PRINTS" id="PR00110">
    <property type="entry name" value="ALPHAAMYLASE"/>
</dbReference>
<sequence length="646" mass="72876">MTTPLPVITHLTHHPAVMLAPRHHPAASALRQDTAMMAIPVLTLAVLVASAHAQKNPNVLEDRQVMVHLFEWKWVDIASECERFLAPRGYGAVQVSPPNEYVEVYQGPVKRPWWERYQPVSYKIASRSGDERAFRDMVNRCNNVGVRIYVDAVINHMSGGHPKGTGTTGGSLFDSSTQSYPGVPYTSADFNDPNCHTNSGNIENFQDAEQVRNCKLSGLNDLHQGSEHVRDKIVEYLNKLIGWGVAGFRVDASKHMWPADLQEIFGRLDNLSTTFFPEGTRPFVLQEVIDFDDEPIKGTDYTNVGRVTEFRYGKFLCQDFRGINQLKWLRNLHEAWDMLDRHSAVVFIDNHDNQRGHGAGGDVTITFRDPRRYKMANAFMLAWPYGFTRVMSSYHWDQKWDDGRDTNDWMGPPHDANFSITSPIINADNSCGGGWVCEHRWRQIYNMVEFRNVAHGTDMNDWWDNGSNQIAFSRGNRGFVAINNDEYDLKQTLQTRLPAGTYCDVISGSKQGESCTGKTLTVGPDGRAYVEVLTTAYDGVIAIHINSKVSDDVSRHDHPLFYNQTILTVDQDKVLKLVGVELAARTMAGCDWRKYGQILKLLLEEASLPTFTIPEEVFTLLSEESKRDPKAQNDGPGGTNCHTDRC</sequence>
<evidence type="ECO:0000256" key="2">
    <source>
        <dbReference type="ARBA" id="ARBA00001913"/>
    </source>
</evidence>
<dbReference type="Proteomes" id="UP000283509">
    <property type="component" value="Unassembled WGS sequence"/>
</dbReference>
<comment type="cofactor">
    <cofactor evidence="3">
        <name>chloride</name>
        <dbReference type="ChEBI" id="CHEBI:17996"/>
    </cofactor>
</comment>
<dbReference type="GO" id="GO:0005975">
    <property type="term" value="P:carbohydrate metabolic process"/>
    <property type="evidence" value="ECO:0007669"/>
    <property type="project" value="InterPro"/>
</dbReference>
<dbReference type="InterPro" id="IPR006047">
    <property type="entry name" value="GH13_cat_dom"/>
</dbReference>
<evidence type="ECO:0000259" key="19">
    <source>
        <dbReference type="SMART" id="SM00642"/>
    </source>
</evidence>
<comment type="subunit">
    <text evidence="5">Monomer.</text>
</comment>
<accession>A0A3R7MJ24</accession>
<dbReference type="PANTHER" id="PTHR43447">
    <property type="entry name" value="ALPHA-AMYLASE"/>
    <property type="match status" value="1"/>
</dbReference>
<evidence type="ECO:0000256" key="16">
    <source>
        <dbReference type="RuleBase" id="RU361134"/>
    </source>
</evidence>
<dbReference type="FunFam" id="3.20.20.80:FF:000056">
    <property type="entry name" value="Pancreatic alpha-amylase"/>
    <property type="match status" value="1"/>
</dbReference>
<dbReference type="InterPro" id="IPR031319">
    <property type="entry name" value="A-amylase_C"/>
</dbReference>
<comment type="caution">
    <text evidence="20">The sequence shown here is derived from an EMBL/GenBank/DDBJ whole genome shotgun (WGS) entry which is preliminary data.</text>
</comment>
<dbReference type="Gene3D" id="3.20.20.80">
    <property type="entry name" value="Glycosidases"/>
    <property type="match status" value="1"/>
</dbReference>
<dbReference type="AlphaFoldDB" id="A0A3R7MJ24"/>
<reference evidence="20 21" key="1">
    <citation type="submission" date="2018-04" db="EMBL/GenBank/DDBJ databases">
        <authorList>
            <person name="Zhang X."/>
            <person name="Yuan J."/>
            <person name="Li F."/>
            <person name="Xiang J."/>
        </authorList>
    </citation>
    <scope>NUCLEOTIDE SEQUENCE [LARGE SCALE GENOMIC DNA]</scope>
    <source>
        <tissue evidence="20">Muscle</tissue>
    </source>
</reference>
<organism evidence="20 21">
    <name type="scientific">Penaeus vannamei</name>
    <name type="common">Whiteleg shrimp</name>
    <name type="synonym">Litopenaeus vannamei</name>
    <dbReference type="NCBI Taxonomy" id="6689"/>
    <lineage>
        <taxon>Eukaryota</taxon>
        <taxon>Metazoa</taxon>
        <taxon>Ecdysozoa</taxon>
        <taxon>Arthropoda</taxon>
        <taxon>Crustacea</taxon>
        <taxon>Multicrustacea</taxon>
        <taxon>Malacostraca</taxon>
        <taxon>Eumalacostraca</taxon>
        <taxon>Eucarida</taxon>
        <taxon>Decapoda</taxon>
        <taxon>Dendrobranchiata</taxon>
        <taxon>Penaeoidea</taxon>
        <taxon>Penaeidae</taxon>
        <taxon>Penaeus</taxon>
    </lineage>
</organism>
<evidence type="ECO:0000256" key="9">
    <source>
        <dbReference type="ARBA" id="ARBA00022801"/>
    </source>
</evidence>
<dbReference type="EC" id="3.2.1.1" evidence="6 16"/>
<feature type="domain" description="Alpha-amylase C-terminal" evidence="18">
    <location>
        <begin position="460"/>
        <end position="548"/>
    </location>
</feature>
<evidence type="ECO:0000256" key="8">
    <source>
        <dbReference type="ARBA" id="ARBA00022729"/>
    </source>
</evidence>
<dbReference type="InterPro" id="IPR017853">
    <property type="entry name" value="GH"/>
</dbReference>
<evidence type="ECO:0000256" key="4">
    <source>
        <dbReference type="ARBA" id="ARBA00008061"/>
    </source>
</evidence>
<dbReference type="EMBL" id="QCYY01001453">
    <property type="protein sequence ID" value="ROT77958.1"/>
    <property type="molecule type" value="Genomic_DNA"/>
</dbReference>
<evidence type="ECO:0000256" key="13">
    <source>
        <dbReference type="ARBA" id="ARBA00023277"/>
    </source>
</evidence>
<dbReference type="SUPFAM" id="SSF51445">
    <property type="entry name" value="(Trans)glycosidases"/>
    <property type="match status" value="1"/>
</dbReference>
<evidence type="ECO:0000256" key="6">
    <source>
        <dbReference type="ARBA" id="ARBA00012595"/>
    </source>
</evidence>
<evidence type="ECO:0000313" key="20">
    <source>
        <dbReference type="EMBL" id="ROT77958.1"/>
    </source>
</evidence>
<evidence type="ECO:0000256" key="11">
    <source>
        <dbReference type="ARBA" id="ARBA00023157"/>
    </source>
</evidence>
<evidence type="ECO:0000256" key="10">
    <source>
        <dbReference type="ARBA" id="ARBA00022837"/>
    </source>
</evidence>
<dbReference type="InterPro" id="IPR006048">
    <property type="entry name" value="A-amylase/branching_C"/>
</dbReference>
<keyword evidence="10" id="KW-0106">Calcium</keyword>
<keyword evidence="21" id="KW-1185">Reference proteome</keyword>
<keyword evidence="9 16" id="KW-0378">Hydrolase</keyword>
<evidence type="ECO:0000256" key="12">
    <source>
        <dbReference type="ARBA" id="ARBA00023214"/>
    </source>
</evidence>
<comment type="similarity">
    <text evidence="4 15">Belongs to the glycosyl hydrolase 13 family.</text>
</comment>
<keyword evidence="14 16" id="KW-0326">Glycosidase</keyword>
<reference evidence="20 21" key="2">
    <citation type="submission" date="2019-01" db="EMBL/GenBank/DDBJ databases">
        <title>The decoding of complex shrimp genome reveals the adaptation for benthos swimmer, frequently molting mechanism and breeding impact on genome.</title>
        <authorList>
            <person name="Sun Y."/>
            <person name="Gao Y."/>
            <person name="Yu Y."/>
        </authorList>
    </citation>
    <scope>NUCLEOTIDE SEQUENCE [LARGE SCALE GENOMIC DNA]</scope>
    <source>
        <tissue evidence="20">Muscle</tissue>
    </source>
</reference>
<dbReference type="Pfam" id="PF00128">
    <property type="entry name" value="Alpha-amylase"/>
    <property type="match status" value="1"/>
</dbReference>